<comment type="caution">
    <text evidence="1">The sequence shown here is derived from an EMBL/GenBank/DDBJ whole genome shotgun (WGS) entry which is preliminary data.</text>
</comment>
<accession>X0S6L0</accession>
<evidence type="ECO:0000313" key="1">
    <source>
        <dbReference type="EMBL" id="GAF76698.1"/>
    </source>
</evidence>
<reference evidence="1" key="1">
    <citation type="journal article" date="2014" name="Front. Microbiol.">
        <title>High frequency of phylogenetically diverse reductive dehalogenase-homologous genes in deep subseafloor sedimentary metagenomes.</title>
        <authorList>
            <person name="Kawai M."/>
            <person name="Futagami T."/>
            <person name="Toyoda A."/>
            <person name="Takaki Y."/>
            <person name="Nishi S."/>
            <person name="Hori S."/>
            <person name="Arai W."/>
            <person name="Tsubouchi T."/>
            <person name="Morono Y."/>
            <person name="Uchiyama I."/>
            <person name="Ito T."/>
            <person name="Fujiyama A."/>
            <person name="Inagaki F."/>
            <person name="Takami H."/>
        </authorList>
    </citation>
    <scope>NUCLEOTIDE SEQUENCE</scope>
    <source>
        <strain evidence="1">Expedition CK06-06</strain>
    </source>
</reference>
<protein>
    <submittedName>
        <fullName evidence="1">Uncharacterized protein</fullName>
    </submittedName>
</protein>
<sequence length="66" mass="7664">GKMKLVVNVRRSQLRGVLEELVKSFPDMDIVINIEEEESDDGECQEITLGYQRITREQLKRLGKET</sequence>
<organism evidence="1">
    <name type="scientific">marine sediment metagenome</name>
    <dbReference type="NCBI Taxonomy" id="412755"/>
    <lineage>
        <taxon>unclassified sequences</taxon>
        <taxon>metagenomes</taxon>
        <taxon>ecological metagenomes</taxon>
    </lineage>
</organism>
<name>X0S6L0_9ZZZZ</name>
<gene>
    <name evidence="1" type="ORF">S01H1_08471</name>
</gene>
<dbReference type="EMBL" id="BARS01004343">
    <property type="protein sequence ID" value="GAF76698.1"/>
    <property type="molecule type" value="Genomic_DNA"/>
</dbReference>
<proteinExistence type="predicted"/>
<dbReference type="AlphaFoldDB" id="X0S6L0"/>
<feature type="non-terminal residue" evidence="1">
    <location>
        <position position="1"/>
    </location>
</feature>